<proteinExistence type="predicted"/>
<dbReference type="AlphaFoldDB" id="A0A177EIX0"/>
<keyword evidence="2" id="KW-1185">Reference proteome</keyword>
<protein>
    <submittedName>
        <fullName evidence="1">Uncharacterized protein</fullName>
    </submittedName>
</protein>
<dbReference type="VEuPathDB" id="MicrosporidiaDB:NEDG_00141"/>
<dbReference type="RefSeq" id="XP_067545267.1">
    <property type="nucleotide sequence ID" value="XM_067687559.1"/>
</dbReference>
<dbReference type="OrthoDB" id="2199185at2759"/>
<evidence type="ECO:0000313" key="2">
    <source>
        <dbReference type="Proteomes" id="UP000185944"/>
    </source>
</evidence>
<sequence length="93" mass="11201">MIEEDPAMETVNSILHMLYNKNQETNYKGYLNYNVLIKTPEYKYFEEIIGHFFPYNLELFIPDILIPINMKYLQENTEELAMNILNRDIPICY</sequence>
<comment type="caution">
    <text evidence="1">The sequence shown here is derived from an EMBL/GenBank/DDBJ whole genome shotgun (WGS) entry which is preliminary data.</text>
</comment>
<gene>
    <name evidence="1" type="ORF">NEDG_00141</name>
</gene>
<reference evidence="1 2" key="1">
    <citation type="submission" date="2016-02" db="EMBL/GenBank/DDBJ databases">
        <title>Discovery of a natural microsporidian pathogen with a broad tissue tropism in Caenorhabditis elegans.</title>
        <authorList>
            <person name="Luallen R.J."/>
            <person name="Reinke A.W."/>
            <person name="Tong L."/>
            <person name="Botts M.R."/>
            <person name="Felix M.-A."/>
            <person name="Troemel E.R."/>
        </authorList>
    </citation>
    <scope>NUCLEOTIDE SEQUENCE [LARGE SCALE GENOMIC DNA]</scope>
    <source>
        <strain evidence="1 2">JUm2807</strain>
    </source>
</reference>
<organism evidence="1 2">
    <name type="scientific">Nematocida displodere</name>
    <dbReference type="NCBI Taxonomy" id="1805483"/>
    <lineage>
        <taxon>Eukaryota</taxon>
        <taxon>Fungi</taxon>
        <taxon>Fungi incertae sedis</taxon>
        <taxon>Microsporidia</taxon>
        <taxon>Nematocida</taxon>
    </lineage>
</organism>
<dbReference type="EMBL" id="LTDL01000014">
    <property type="protein sequence ID" value="OAG31666.1"/>
    <property type="molecule type" value="Genomic_DNA"/>
</dbReference>
<evidence type="ECO:0000313" key="1">
    <source>
        <dbReference type="EMBL" id="OAG31666.1"/>
    </source>
</evidence>
<dbReference type="GeneID" id="93646491"/>
<dbReference type="Proteomes" id="UP000185944">
    <property type="component" value="Unassembled WGS sequence"/>
</dbReference>
<name>A0A177EIX0_9MICR</name>
<accession>A0A177EIX0</accession>